<dbReference type="Pfam" id="PF14166">
    <property type="entry name" value="YueH"/>
    <property type="match status" value="1"/>
</dbReference>
<reference evidence="2" key="1">
    <citation type="journal article" date="2019" name="Int. J. Syst. Evol. Microbiol.">
        <title>The Global Catalogue of Microorganisms (GCM) 10K type strain sequencing project: providing services to taxonomists for standard genome sequencing and annotation.</title>
        <authorList>
            <consortium name="The Broad Institute Genomics Platform"/>
            <consortium name="The Broad Institute Genome Sequencing Center for Infectious Disease"/>
            <person name="Wu L."/>
            <person name="Ma J."/>
        </authorList>
    </citation>
    <scope>NUCLEOTIDE SEQUENCE [LARGE SCALE GENOMIC DNA]</scope>
    <source>
        <strain evidence="2">KCTC 13528</strain>
    </source>
</reference>
<evidence type="ECO:0000313" key="2">
    <source>
        <dbReference type="Proteomes" id="UP001597561"/>
    </source>
</evidence>
<organism evidence="1 2">
    <name type="scientific">Jeotgalibacillus terrae</name>
    <dbReference type="NCBI Taxonomy" id="587735"/>
    <lineage>
        <taxon>Bacteria</taxon>
        <taxon>Bacillati</taxon>
        <taxon>Bacillota</taxon>
        <taxon>Bacilli</taxon>
        <taxon>Bacillales</taxon>
        <taxon>Caryophanaceae</taxon>
        <taxon>Jeotgalibacillus</taxon>
    </lineage>
</organism>
<sequence length="79" mass="9277">MKIRKSYGSYGERTVYIHENKKEETILVAIPSLEWSWFFTYDEAGGELLNQLSESLSRRTDQSEAEELASRIRQWTGEM</sequence>
<comment type="caution">
    <text evidence="1">The sequence shown here is derived from an EMBL/GenBank/DDBJ whole genome shotgun (WGS) entry which is preliminary data.</text>
</comment>
<evidence type="ECO:0000313" key="1">
    <source>
        <dbReference type="EMBL" id="MFD2911274.1"/>
    </source>
</evidence>
<proteinExistence type="predicted"/>
<name>A0ABW5ZE98_9BACL</name>
<dbReference type="EMBL" id="JBHUPG010000007">
    <property type="protein sequence ID" value="MFD2911274.1"/>
    <property type="molecule type" value="Genomic_DNA"/>
</dbReference>
<keyword evidence="2" id="KW-1185">Reference proteome</keyword>
<dbReference type="RefSeq" id="WP_204728501.1">
    <property type="nucleotide sequence ID" value="NZ_JAFBDK010000004.1"/>
</dbReference>
<dbReference type="Proteomes" id="UP001597561">
    <property type="component" value="Unassembled WGS sequence"/>
</dbReference>
<dbReference type="InterPro" id="IPR020260">
    <property type="entry name" value="Uncharacterised_YueH"/>
</dbReference>
<accession>A0ABW5ZE98</accession>
<gene>
    <name evidence="1" type="ORF">ACFS5P_05250</name>
</gene>
<protein>
    <submittedName>
        <fullName evidence="1">YueH family protein</fullName>
    </submittedName>
</protein>